<evidence type="ECO:0000313" key="9">
    <source>
        <dbReference type="EMBL" id="PJZ72779.1"/>
    </source>
</evidence>
<comment type="pathway">
    <text evidence="7">Protein modification; lipoprotein biosynthesis (diacylglyceryl transfer).</text>
</comment>
<comment type="catalytic activity">
    <reaction evidence="7">
        <text>L-cysteinyl-[prolipoprotein] + a 1,2-diacyl-sn-glycero-3-phospho-(1'-sn-glycerol) = an S-1,2-diacyl-sn-glyceryl-L-cysteinyl-[prolipoprotein] + sn-glycerol 1-phosphate + H(+)</text>
        <dbReference type="Rhea" id="RHEA:56712"/>
        <dbReference type="Rhea" id="RHEA-COMP:14679"/>
        <dbReference type="Rhea" id="RHEA-COMP:14680"/>
        <dbReference type="ChEBI" id="CHEBI:15378"/>
        <dbReference type="ChEBI" id="CHEBI:29950"/>
        <dbReference type="ChEBI" id="CHEBI:57685"/>
        <dbReference type="ChEBI" id="CHEBI:64716"/>
        <dbReference type="ChEBI" id="CHEBI:140658"/>
        <dbReference type="EC" id="2.5.1.145"/>
    </reaction>
</comment>
<evidence type="ECO:0000256" key="5">
    <source>
        <dbReference type="ARBA" id="ARBA00022989"/>
    </source>
</evidence>
<dbReference type="UniPathway" id="UPA00664"/>
<evidence type="ECO:0000256" key="6">
    <source>
        <dbReference type="ARBA" id="ARBA00023136"/>
    </source>
</evidence>
<keyword evidence="4 7" id="KW-0812">Transmembrane</keyword>
<keyword evidence="3 7" id="KW-0808">Transferase</keyword>
<comment type="subcellular location">
    <subcellularLocation>
        <location evidence="7">Cell membrane</location>
        <topology evidence="7">Multi-pass membrane protein</topology>
    </subcellularLocation>
</comment>
<protein>
    <recommendedName>
        <fullName evidence="7">Phosphatidylglycerol--prolipoprotein diacylglyceryl transferase</fullName>
        <ecNumber evidence="7">2.5.1.145</ecNumber>
    </recommendedName>
</protein>
<feature type="binding site" evidence="7">
    <location>
        <position position="166"/>
    </location>
    <ligand>
        <name>a 1,2-diacyl-sn-glycero-3-phospho-(1'-sn-glycerol)</name>
        <dbReference type="ChEBI" id="CHEBI:64716"/>
    </ligand>
</feature>
<keyword evidence="9" id="KW-0449">Lipoprotein</keyword>
<dbReference type="Proteomes" id="UP000231990">
    <property type="component" value="Unassembled WGS sequence"/>
</dbReference>
<comment type="similarity">
    <text evidence="1 7">Belongs to the Lgt family.</text>
</comment>
<keyword evidence="6 7" id="KW-0472">Membrane</keyword>
<dbReference type="PANTHER" id="PTHR30589">
    <property type="entry name" value="PROLIPOPROTEIN DIACYLGLYCERYL TRANSFERASE"/>
    <property type="match status" value="1"/>
</dbReference>
<dbReference type="GO" id="GO:0005886">
    <property type="term" value="C:plasma membrane"/>
    <property type="evidence" value="ECO:0007669"/>
    <property type="project" value="UniProtKB-SubCell"/>
</dbReference>
<evidence type="ECO:0000256" key="7">
    <source>
        <dbReference type="HAMAP-Rule" id="MF_01147"/>
    </source>
</evidence>
<evidence type="ECO:0000313" key="11">
    <source>
        <dbReference type="Proteomes" id="UP000231990"/>
    </source>
</evidence>
<evidence type="ECO:0000256" key="4">
    <source>
        <dbReference type="ARBA" id="ARBA00022692"/>
    </source>
</evidence>
<proteinExistence type="inferred from homology"/>
<keyword evidence="2 7" id="KW-1003">Cell membrane</keyword>
<comment type="caution">
    <text evidence="9">The sequence shown here is derived from an EMBL/GenBank/DDBJ whole genome shotgun (WGS) entry which is preliminary data.</text>
</comment>
<name>A0A2M9ZL71_9LEPT</name>
<feature type="transmembrane region" description="Helical" evidence="7">
    <location>
        <begin position="160"/>
        <end position="180"/>
    </location>
</feature>
<feature type="transmembrane region" description="Helical" evidence="7">
    <location>
        <begin position="200"/>
        <end position="220"/>
    </location>
</feature>
<evidence type="ECO:0000313" key="10">
    <source>
        <dbReference type="Proteomes" id="UP000231962"/>
    </source>
</evidence>
<accession>A0A2M9ZL71</accession>
<reference evidence="10 11" key="1">
    <citation type="submission" date="2017-07" db="EMBL/GenBank/DDBJ databases">
        <title>Leptospira spp. isolated from tropical soils.</title>
        <authorList>
            <person name="Thibeaux R."/>
            <person name="Iraola G."/>
            <person name="Ferres I."/>
            <person name="Bierque E."/>
            <person name="Girault D."/>
            <person name="Soupe-Gilbert M.-E."/>
            <person name="Picardeau M."/>
            <person name="Goarant C."/>
        </authorList>
    </citation>
    <scope>NUCLEOTIDE SEQUENCE [LARGE SCALE GENOMIC DNA]</scope>
    <source>
        <strain evidence="9 11">FH1-B-B1</strain>
        <strain evidence="8 10">FH1-B-C1</strain>
    </source>
</reference>
<dbReference type="PANTHER" id="PTHR30589:SF0">
    <property type="entry name" value="PHOSPHATIDYLGLYCEROL--PROLIPOPROTEIN DIACYLGLYCERYL TRANSFERASE"/>
    <property type="match status" value="1"/>
</dbReference>
<feature type="transmembrane region" description="Helical" evidence="7">
    <location>
        <begin position="117"/>
        <end position="140"/>
    </location>
</feature>
<keyword evidence="10" id="KW-1185">Reference proteome</keyword>
<dbReference type="Pfam" id="PF01790">
    <property type="entry name" value="LGT"/>
    <property type="match status" value="1"/>
</dbReference>
<sequence>MYEIIELPDFILKIVNALPYVENWKGFSTFSLLVVAAFLAASYFLPKELERRKLNPEHSDWLLILGVLGTLIGAKVFFIFEIWDQIFAETPGFNGKYAYPLTHWNGFPGRPGLWSSFFSGSGLVFYGGFLFGLLFVILYIQRHKLPIKDYLDAAVPSMAIGYAIGRLGCFVSGDGCYGFATDVRIPLLVFNYEGAHPSGVPVWNTPIMESAISFLYFLYFQKWARFQNFKKFSLGAQYLVLHGLARLGIEFLRVNKAVIPFIDPPKLVNIPAKDGNPEFLSGYYWHGFSQSQYVSLALIAVGVYFIWKWKLWEREGTPSGEVKPA</sequence>
<dbReference type="EMBL" id="NPDZ01000007">
    <property type="protein sequence ID" value="PJZ72779.1"/>
    <property type="molecule type" value="Genomic_DNA"/>
</dbReference>
<comment type="function">
    <text evidence="7">Catalyzes the transfer of the diacylglyceryl group from phosphatidylglycerol to the sulfhydryl group of the N-terminal cysteine of a prolipoprotein, the first step in the formation of mature lipoproteins.</text>
</comment>
<feature type="transmembrane region" description="Helical" evidence="7">
    <location>
        <begin position="26"/>
        <end position="45"/>
    </location>
</feature>
<gene>
    <name evidence="7" type="primary">lgt</name>
    <name evidence="8" type="ORF">CH360_07015</name>
    <name evidence="9" type="ORF">CH373_11955</name>
</gene>
<evidence type="ECO:0000256" key="2">
    <source>
        <dbReference type="ARBA" id="ARBA00022475"/>
    </source>
</evidence>
<dbReference type="InterPro" id="IPR001640">
    <property type="entry name" value="Lgt"/>
</dbReference>
<dbReference type="EC" id="2.5.1.145" evidence="7"/>
<dbReference type="OrthoDB" id="871140at2"/>
<dbReference type="GO" id="GO:0008961">
    <property type="term" value="F:phosphatidylglycerol-prolipoprotein diacylglyceryl transferase activity"/>
    <property type="evidence" value="ECO:0007669"/>
    <property type="project" value="UniProtKB-UniRule"/>
</dbReference>
<keyword evidence="5 7" id="KW-1133">Transmembrane helix</keyword>
<feature type="transmembrane region" description="Helical" evidence="7">
    <location>
        <begin position="61"/>
        <end position="83"/>
    </location>
</feature>
<dbReference type="AlphaFoldDB" id="A0A2M9ZL71"/>
<dbReference type="HAMAP" id="MF_01147">
    <property type="entry name" value="Lgt"/>
    <property type="match status" value="1"/>
</dbReference>
<evidence type="ECO:0000313" key="8">
    <source>
        <dbReference type="EMBL" id="PJZ70337.1"/>
    </source>
</evidence>
<dbReference type="Proteomes" id="UP000231962">
    <property type="component" value="Unassembled WGS sequence"/>
</dbReference>
<evidence type="ECO:0000256" key="3">
    <source>
        <dbReference type="ARBA" id="ARBA00022679"/>
    </source>
</evidence>
<evidence type="ECO:0000256" key="1">
    <source>
        <dbReference type="ARBA" id="ARBA00007150"/>
    </source>
</evidence>
<organism evidence="9 11">
    <name type="scientific">Leptospira perolatii</name>
    <dbReference type="NCBI Taxonomy" id="2023191"/>
    <lineage>
        <taxon>Bacteria</taxon>
        <taxon>Pseudomonadati</taxon>
        <taxon>Spirochaetota</taxon>
        <taxon>Spirochaetia</taxon>
        <taxon>Leptospirales</taxon>
        <taxon>Leptospiraceae</taxon>
        <taxon>Leptospira</taxon>
    </lineage>
</organism>
<dbReference type="GO" id="GO:0042158">
    <property type="term" value="P:lipoprotein biosynthetic process"/>
    <property type="evidence" value="ECO:0007669"/>
    <property type="project" value="UniProtKB-UniRule"/>
</dbReference>
<dbReference type="EMBL" id="NPDY01000004">
    <property type="protein sequence ID" value="PJZ70337.1"/>
    <property type="molecule type" value="Genomic_DNA"/>
</dbReference>